<comment type="similarity">
    <text evidence="1">Belongs to the ATP-dependent DNA ligase family.</text>
</comment>
<dbReference type="CDD" id="cd07906">
    <property type="entry name" value="Adenylation_DNA_ligase_LigD_LigC"/>
    <property type="match status" value="1"/>
</dbReference>
<dbReference type="EC" id="6.5.1.1" evidence="2"/>
<dbReference type="PROSITE" id="PS50160">
    <property type="entry name" value="DNA_LIGASE_A3"/>
    <property type="match status" value="1"/>
</dbReference>
<dbReference type="SUPFAM" id="SSF50249">
    <property type="entry name" value="Nucleic acid-binding proteins"/>
    <property type="match status" value="1"/>
</dbReference>
<reference evidence="6" key="1">
    <citation type="submission" date="2021-03" db="EMBL/GenBank/DDBJ databases">
        <title>Whole genome shotgun sequence of Actinoplanes auranticolor NBRC 12245.</title>
        <authorList>
            <person name="Komaki H."/>
            <person name="Tamura T."/>
        </authorList>
    </citation>
    <scope>NUCLEOTIDE SEQUENCE</scope>
    <source>
        <strain evidence="6">NBRC 12245</strain>
    </source>
</reference>
<dbReference type="InterPro" id="IPR014146">
    <property type="entry name" value="LigD_ligase_dom"/>
</dbReference>
<organism evidence="6 7">
    <name type="scientific">Actinoplanes auranticolor</name>
    <dbReference type="NCBI Taxonomy" id="47988"/>
    <lineage>
        <taxon>Bacteria</taxon>
        <taxon>Bacillati</taxon>
        <taxon>Actinomycetota</taxon>
        <taxon>Actinomycetes</taxon>
        <taxon>Micromonosporales</taxon>
        <taxon>Micromonosporaceae</taxon>
        <taxon>Actinoplanes</taxon>
    </lineage>
</organism>
<accession>A0A919VQR6</accession>
<evidence type="ECO:0000256" key="3">
    <source>
        <dbReference type="ARBA" id="ARBA00022598"/>
    </source>
</evidence>
<evidence type="ECO:0000256" key="4">
    <source>
        <dbReference type="ARBA" id="ARBA00034003"/>
    </source>
</evidence>
<evidence type="ECO:0000256" key="2">
    <source>
        <dbReference type="ARBA" id="ARBA00012727"/>
    </source>
</evidence>
<dbReference type="RefSeq" id="WP_246595406.1">
    <property type="nucleotide sequence ID" value="NZ_BAABEA010000028.1"/>
</dbReference>
<name>A0A919VQR6_9ACTN</name>
<keyword evidence="7" id="KW-1185">Reference proteome</keyword>
<dbReference type="PANTHER" id="PTHR45674:SF4">
    <property type="entry name" value="DNA LIGASE 1"/>
    <property type="match status" value="1"/>
</dbReference>
<dbReference type="InterPro" id="IPR016059">
    <property type="entry name" value="DNA_ligase_ATP-dep_CS"/>
</dbReference>
<dbReference type="Gene3D" id="2.40.50.140">
    <property type="entry name" value="Nucleic acid-binding proteins"/>
    <property type="match status" value="1"/>
</dbReference>
<dbReference type="InterPro" id="IPR012310">
    <property type="entry name" value="DNA_ligase_ATP-dep_cent"/>
</dbReference>
<protein>
    <recommendedName>
        <fullName evidence="2">DNA ligase (ATP)</fullName>
        <ecNumber evidence="2">6.5.1.1</ecNumber>
    </recommendedName>
</protein>
<keyword evidence="3" id="KW-0436">Ligase</keyword>
<evidence type="ECO:0000259" key="5">
    <source>
        <dbReference type="PROSITE" id="PS50160"/>
    </source>
</evidence>
<dbReference type="SUPFAM" id="SSF56091">
    <property type="entry name" value="DNA ligase/mRNA capping enzyme, catalytic domain"/>
    <property type="match status" value="1"/>
</dbReference>
<dbReference type="CDD" id="cd07971">
    <property type="entry name" value="OBF_DNA_ligase_LigD"/>
    <property type="match status" value="1"/>
</dbReference>
<comment type="catalytic activity">
    <reaction evidence="4">
        <text>ATP + (deoxyribonucleotide)n-3'-hydroxyl + 5'-phospho-(deoxyribonucleotide)m = (deoxyribonucleotide)n+m + AMP + diphosphate.</text>
        <dbReference type="EC" id="6.5.1.1"/>
    </reaction>
</comment>
<evidence type="ECO:0000313" key="6">
    <source>
        <dbReference type="EMBL" id="GIM72100.1"/>
    </source>
</evidence>
<comment type="caution">
    <text evidence="6">The sequence shown here is derived from an EMBL/GenBank/DDBJ whole genome shotgun (WGS) entry which is preliminary data.</text>
</comment>
<dbReference type="Gene3D" id="3.30.1490.70">
    <property type="match status" value="1"/>
</dbReference>
<dbReference type="AlphaFoldDB" id="A0A919VQR6"/>
<proteinExistence type="inferred from homology"/>
<feature type="domain" description="ATP-dependent DNA ligase family profile" evidence="5">
    <location>
        <begin position="112"/>
        <end position="231"/>
    </location>
</feature>
<dbReference type="Gene3D" id="3.30.470.30">
    <property type="entry name" value="DNA ligase/mRNA capping enzyme"/>
    <property type="match status" value="1"/>
</dbReference>
<dbReference type="GO" id="GO:0006310">
    <property type="term" value="P:DNA recombination"/>
    <property type="evidence" value="ECO:0007669"/>
    <property type="project" value="InterPro"/>
</dbReference>
<sequence length="320" mass="35096">MRPATAQPILIAPMLATAGELPSGPGWAYEFKYDGVRAVVYTGHDGVQPFSRNNREITATYSELAECARLLGGRQAVLDGEIVAFDGDRPSFARLQQRMHVVLPSAPLLAAVPVQYYVFDVLALDGQDLTDQPYAARRNILAGLTLSGEHVRVPANFVDVDAKTVLQAAEIAGLEGVVAKRLTSPYRPGRRSPDWTKVPLIKTQEVLIIGGKPGEDRRAGTIGSILLAVYDQHDKLAYAGHVGTGFTGAALRHLQQELTPLTRSTPPLADVPREHARHARWVEPVLIGEVAFRNWTSDNRLRHPSWRGLRTDRSPASVRR</sequence>
<dbReference type="InterPro" id="IPR012309">
    <property type="entry name" value="DNA_ligase_ATP-dep_C"/>
</dbReference>
<dbReference type="PROSITE" id="PS00697">
    <property type="entry name" value="DNA_LIGASE_A1"/>
    <property type="match status" value="1"/>
</dbReference>
<dbReference type="GO" id="GO:0006281">
    <property type="term" value="P:DNA repair"/>
    <property type="evidence" value="ECO:0007669"/>
    <property type="project" value="InterPro"/>
</dbReference>
<dbReference type="Pfam" id="PF01068">
    <property type="entry name" value="DNA_ligase_A_M"/>
    <property type="match status" value="1"/>
</dbReference>
<dbReference type="InterPro" id="IPR050191">
    <property type="entry name" value="ATP-dep_DNA_ligase"/>
</dbReference>
<dbReference type="GO" id="GO:0005524">
    <property type="term" value="F:ATP binding"/>
    <property type="evidence" value="ECO:0007669"/>
    <property type="project" value="InterPro"/>
</dbReference>
<evidence type="ECO:0000256" key="1">
    <source>
        <dbReference type="ARBA" id="ARBA00007572"/>
    </source>
</evidence>
<dbReference type="Pfam" id="PF04679">
    <property type="entry name" value="DNA_ligase_A_C"/>
    <property type="match status" value="1"/>
</dbReference>
<dbReference type="Proteomes" id="UP000681340">
    <property type="component" value="Unassembled WGS sequence"/>
</dbReference>
<gene>
    <name evidence="6" type="ORF">Aau02nite_49210</name>
</gene>
<dbReference type="NCBIfam" id="TIGR02779">
    <property type="entry name" value="NHEJ_ligase_lig"/>
    <property type="match status" value="1"/>
</dbReference>
<dbReference type="InterPro" id="IPR012340">
    <property type="entry name" value="NA-bd_OB-fold"/>
</dbReference>
<dbReference type="EMBL" id="BOQL01000039">
    <property type="protein sequence ID" value="GIM72100.1"/>
    <property type="molecule type" value="Genomic_DNA"/>
</dbReference>
<evidence type="ECO:0000313" key="7">
    <source>
        <dbReference type="Proteomes" id="UP000681340"/>
    </source>
</evidence>
<dbReference type="GO" id="GO:0003910">
    <property type="term" value="F:DNA ligase (ATP) activity"/>
    <property type="evidence" value="ECO:0007669"/>
    <property type="project" value="UniProtKB-EC"/>
</dbReference>
<dbReference type="PANTHER" id="PTHR45674">
    <property type="entry name" value="DNA LIGASE 1/3 FAMILY MEMBER"/>
    <property type="match status" value="1"/>
</dbReference>